<accession>A0A9X8N991</accession>
<evidence type="ECO:0000313" key="3">
    <source>
        <dbReference type="Proteomes" id="UP000184388"/>
    </source>
</evidence>
<reference evidence="3" key="1">
    <citation type="submission" date="2016-11" db="EMBL/GenBank/DDBJ databases">
        <authorList>
            <person name="Jaros S."/>
            <person name="Januszkiewicz K."/>
            <person name="Wedrychowicz H."/>
        </authorList>
    </citation>
    <scope>NUCLEOTIDE SEQUENCE [LARGE SCALE GENOMIC DNA]</scope>
    <source>
        <strain evidence="3">CGMCC 4.3555</strain>
    </source>
</reference>
<protein>
    <recommendedName>
        <fullName evidence="4">Helix-turn-helix of DDE superfamily endonuclease</fullName>
    </recommendedName>
</protein>
<organism evidence="2 3">
    <name type="scientific">Streptomyces yunnanensis</name>
    <dbReference type="NCBI Taxonomy" id="156453"/>
    <lineage>
        <taxon>Bacteria</taxon>
        <taxon>Bacillati</taxon>
        <taxon>Actinomycetota</taxon>
        <taxon>Actinomycetes</taxon>
        <taxon>Kitasatosporales</taxon>
        <taxon>Streptomycetaceae</taxon>
        <taxon>Streptomyces</taxon>
    </lineage>
</organism>
<evidence type="ECO:0008006" key="4">
    <source>
        <dbReference type="Google" id="ProtNLM"/>
    </source>
</evidence>
<evidence type="ECO:0000256" key="1">
    <source>
        <dbReference type="SAM" id="MobiDB-lite"/>
    </source>
</evidence>
<dbReference type="Proteomes" id="UP000184388">
    <property type="component" value="Unassembled WGS sequence"/>
</dbReference>
<dbReference type="EMBL" id="FRBK01000036">
    <property type="protein sequence ID" value="SHN32575.1"/>
    <property type="molecule type" value="Genomic_DNA"/>
</dbReference>
<name>A0A9X8N991_9ACTN</name>
<gene>
    <name evidence="2" type="ORF">SAMN05216268_13645</name>
</gene>
<evidence type="ECO:0000313" key="2">
    <source>
        <dbReference type="EMBL" id="SHN32575.1"/>
    </source>
</evidence>
<feature type="region of interest" description="Disordered" evidence="1">
    <location>
        <begin position="93"/>
        <end position="134"/>
    </location>
</feature>
<proteinExistence type="predicted"/>
<sequence length="134" mass="14985">MTTEQLDALTHSLSPALAHQRERLRYECRGGERLRAPGAGSKDELSGSDRILATVLCLRKIGTHELLARLFGITRSTLTRAVQEVRHLLTDQAIPASTARFRTPRTSPPHLNKYGNQPQERSNPHVDSLRALTR</sequence>
<dbReference type="AlphaFoldDB" id="A0A9X8N991"/>
<comment type="caution">
    <text evidence="2">The sequence shown here is derived from an EMBL/GenBank/DDBJ whole genome shotgun (WGS) entry which is preliminary data.</text>
</comment>